<accession>A0AAN4Q071</accession>
<keyword evidence="2" id="KW-0032">Aminotransferase</keyword>
<proteinExistence type="predicted"/>
<organism evidence="2 3">
    <name type="scientific">Pseudomonas syringae pv. actinidiae</name>
    <dbReference type="NCBI Taxonomy" id="103796"/>
    <lineage>
        <taxon>Bacteria</taxon>
        <taxon>Pseudomonadati</taxon>
        <taxon>Pseudomonadota</taxon>
        <taxon>Gammaproteobacteria</taxon>
        <taxon>Pseudomonadales</taxon>
        <taxon>Pseudomonadaceae</taxon>
        <taxon>Pseudomonas</taxon>
        <taxon>Pseudomonas syringae</taxon>
    </lineage>
</organism>
<protein>
    <submittedName>
        <fullName evidence="2">4-aminobutyrate aminotransferase or related aminotransferase</fullName>
    </submittedName>
</protein>
<dbReference type="GO" id="GO:0008483">
    <property type="term" value="F:transaminase activity"/>
    <property type="evidence" value="ECO:0007669"/>
    <property type="project" value="UniProtKB-KW"/>
</dbReference>
<sequence length="93" mass="10153">MQWKVQALQTPMQPQVTSPCPTRTISASITRPYLGGWQPSDGLHCTNMAIIIRPLTTRTVLLAKSPSIYMPLQSVCTTKTNTHMSSLIAGLAL</sequence>
<gene>
    <name evidence="2" type="ORF">KPSA3_00402</name>
</gene>
<evidence type="ECO:0000313" key="2">
    <source>
        <dbReference type="EMBL" id="GBH14511.1"/>
    </source>
</evidence>
<dbReference type="EMBL" id="BGKA01000015">
    <property type="protein sequence ID" value="GBH14511.1"/>
    <property type="molecule type" value="Genomic_DNA"/>
</dbReference>
<feature type="region of interest" description="Disordered" evidence="1">
    <location>
        <begin position="1"/>
        <end position="21"/>
    </location>
</feature>
<comment type="caution">
    <text evidence="2">The sequence shown here is derived from an EMBL/GenBank/DDBJ whole genome shotgun (WGS) entry which is preliminary data.</text>
</comment>
<feature type="compositionally biased region" description="Polar residues" evidence="1">
    <location>
        <begin position="7"/>
        <end position="21"/>
    </location>
</feature>
<keyword evidence="2" id="KW-0808">Transferase</keyword>
<evidence type="ECO:0000313" key="3">
    <source>
        <dbReference type="Proteomes" id="UP000248291"/>
    </source>
</evidence>
<name>A0AAN4Q071_PSESF</name>
<dbReference type="Proteomes" id="UP000248291">
    <property type="component" value="Unassembled WGS sequence"/>
</dbReference>
<dbReference type="AlphaFoldDB" id="A0AAN4Q071"/>
<evidence type="ECO:0000256" key="1">
    <source>
        <dbReference type="SAM" id="MobiDB-lite"/>
    </source>
</evidence>
<reference evidence="2 3" key="1">
    <citation type="submission" date="2018-04" db="EMBL/GenBank/DDBJ databases">
        <title>Draft genome sequence of Pseudomonas syringae pv. actinidiae biovar 3 strains isolated from kiwifruit in Kagawa prefecture.</title>
        <authorList>
            <person name="Tabuchi M."/>
            <person name="Saito M."/>
            <person name="Fujiwara S."/>
            <person name="Sasa N."/>
            <person name="Akimitsu K."/>
            <person name="Gomi K."/>
            <person name="Konishi-Sugita S."/>
            <person name="Hamano K."/>
            <person name="Kataoka I."/>
        </authorList>
    </citation>
    <scope>NUCLEOTIDE SEQUENCE [LARGE SCALE GENOMIC DNA]</scope>
    <source>
        <strain evidence="2 3">MAFF212211</strain>
    </source>
</reference>